<keyword evidence="4" id="KW-1185">Reference proteome</keyword>
<evidence type="ECO:0008006" key="5">
    <source>
        <dbReference type="Google" id="ProtNLM"/>
    </source>
</evidence>
<comment type="caution">
    <text evidence="3">The sequence shown here is derived from an EMBL/GenBank/DDBJ whole genome shotgun (WGS) entry which is preliminary data.</text>
</comment>
<sequence>MKVEEFSNCFASMGAITRWPDETLAVLVNKAKSVYGGVDTWSNELTRRAGSLVAGLSPAEIQQLQLTGVDAMHSIGKHGRLTMEQLKAGFRRWQSLSGNTDVANISSADFSSLADFTCGLELADIHKLDDTTFKRSLGVIGHTSTCSPEQRKAYVTKAVSVYGSNVASWSPALVGEMGHLLGVLSADHVKKLSAEHLALVTPTVIQNFQTEGLMAMSPSQLRSFSPSQANAVPQAVYEEMTADQMAALDSKATLMFIKSVPGTETGSEGGDKDGAPGLVSSIWLAVPLILMACK</sequence>
<dbReference type="OrthoDB" id="8195838at2759"/>
<proteinExistence type="predicted"/>
<dbReference type="PANTHER" id="PTHR23412:SF17">
    <property type="entry name" value="OTOANCORIN"/>
    <property type="match status" value="1"/>
</dbReference>
<evidence type="ECO:0000256" key="2">
    <source>
        <dbReference type="ARBA" id="ARBA00023180"/>
    </source>
</evidence>
<dbReference type="GO" id="GO:0007160">
    <property type="term" value="P:cell-matrix adhesion"/>
    <property type="evidence" value="ECO:0007669"/>
    <property type="project" value="TreeGrafter"/>
</dbReference>
<organism evidence="3 4">
    <name type="scientific">Elysia chlorotica</name>
    <name type="common">Eastern emerald elysia</name>
    <name type="synonym">Sea slug</name>
    <dbReference type="NCBI Taxonomy" id="188477"/>
    <lineage>
        <taxon>Eukaryota</taxon>
        <taxon>Metazoa</taxon>
        <taxon>Spiralia</taxon>
        <taxon>Lophotrochozoa</taxon>
        <taxon>Mollusca</taxon>
        <taxon>Gastropoda</taxon>
        <taxon>Heterobranchia</taxon>
        <taxon>Euthyneura</taxon>
        <taxon>Panpulmonata</taxon>
        <taxon>Sacoglossa</taxon>
        <taxon>Placobranchoidea</taxon>
        <taxon>Plakobranchidae</taxon>
        <taxon>Elysia</taxon>
    </lineage>
</organism>
<evidence type="ECO:0000256" key="1">
    <source>
        <dbReference type="ARBA" id="ARBA00022729"/>
    </source>
</evidence>
<dbReference type="STRING" id="188477.A0A433SNS4"/>
<dbReference type="GO" id="GO:0009986">
    <property type="term" value="C:cell surface"/>
    <property type="evidence" value="ECO:0007669"/>
    <property type="project" value="TreeGrafter"/>
</dbReference>
<protein>
    <recommendedName>
        <fullName evidence="5">Otoancorin</fullName>
    </recommendedName>
</protein>
<reference evidence="3 4" key="1">
    <citation type="submission" date="2019-01" db="EMBL/GenBank/DDBJ databases">
        <title>A draft genome assembly of the solar-powered sea slug Elysia chlorotica.</title>
        <authorList>
            <person name="Cai H."/>
            <person name="Li Q."/>
            <person name="Fang X."/>
            <person name="Li J."/>
            <person name="Curtis N.E."/>
            <person name="Altenburger A."/>
            <person name="Shibata T."/>
            <person name="Feng M."/>
            <person name="Maeda T."/>
            <person name="Schwartz J.A."/>
            <person name="Shigenobu S."/>
            <person name="Lundholm N."/>
            <person name="Nishiyama T."/>
            <person name="Yang H."/>
            <person name="Hasebe M."/>
            <person name="Li S."/>
            <person name="Pierce S.K."/>
            <person name="Wang J."/>
        </authorList>
    </citation>
    <scope>NUCLEOTIDE SEQUENCE [LARGE SCALE GENOMIC DNA]</scope>
    <source>
        <strain evidence="3">EC2010</strain>
        <tissue evidence="3">Whole organism of an adult</tissue>
    </source>
</reference>
<accession>A0A433SNS4</accession>
<evidence type="ECO:0000313" key="3">
    <source>
        <dbReference type="EMBL" id="RUS70861.1"/>
    </source>
</evidence>
<dbReference type="EMBL" id="RQTK01001319">
    <property type="protein sequence ID" value="RUS70861.1"/>
    <property type="molecule type" value="Genomic_DNA"/>
</dbReference>
<gene>
    <name evidence="3" type="ORF">EGW08_021375</name>
</gene>
<dbReference type="Proteomes" id="UP000271974">
    <property type="component" value="Unassembled WGS sequence"/>
</dbReference>
<keyword evidence="1" id="KW-0732">Signal</keyword>
<evidence type="ECO:0000313" key="4">
    <source>
        <dbReference type="Proteomes" id="UP000271974"/>
    </source>
</evidence>
<feature type="non-terminal residue" evidence="3">
    <location>
        <position position="294"/>
    </location>
</feature>
<dbReference type="PANTHER" id="PTHR23412">
    <property type="entry name" value="STEREOCILIN RELATED"/>
    <property type="match status" value="1"/>
</dbReference>
<name>A0A433SNS4_ELYCH</name>
<dbReference type="InterPro" id="IPR026664">
    <property type="entry name" value="Stereocilin-rel"/>
</dbReference>
<dbReference type="AlphaFoldDB" id="A0A433SNS4"/>
<keyword evidence="2" id="KW-0325">Glycoprotein</keyword>